<dbReference type="SMART" id="SM00066">
    <property type="entry name" value="GAL4"/>
    <property type="match status" value="1"/>
</dbReference>
<sequence>MSEKKAKRGRGSRLVAQSREQLPSSSGTSAARGFAAVNQSPGTSNATQRGSPTQRETAVSFSPTSLVHAPPERAPSSSATIPPGKVPIPAIRRDPEPVKRPERKVRTTHACDNCRRAKAGCSGGQPCLRCKNTRAQCVYGDGKRDRERKRITKLSRDTTLLSQYTSEVNGALRHIRDDTSLSVEDLRTAINGVLAMTPRPLSPDDGEMSASALASGRMSSADRDDEDRSENEVEAAAENAAEQGSTGSMDAVELDADTDATRATGHLGKSSAVAWAQRTAEEVNSKANATETVLGERGYTLSSYHTEDADIEDVDTEGVDLYTWPDNGTSDFLLEIYWDHVHNAFPAIEKRSFLESYREFPRGSSHLSRSQKIWLGTMNTVWAISSVFARLTKKQYRGLPNDHLFYIAKAKKLSRISEEAFEDARVTTILQLGLLCLYYLCTDRLNRAWSICGLAIRQALAIGLHVRQEMKELSDASKEHRVRLWWSLYSLECSLNELTGRPTCISDRDISTPLPLNIDDNEIEAGQPLYMHTDKIGDGREPGTSKSSSEHVLSKSVPPKRSYLSLRDLVSSAEEQTPTEAPMGPPPFKKPQPAPYAFPVATLPITSSTFFLYRTQLAIIAHETVTALYCPSTIKEKWHEVQATMYRIDYRLLAWRENLPRALNISFDTVPEPDWNDPYLLRRTGLAMLFTSSRMILFRPCLCRFEGRMTHQSAQSKEFNHDAVLTCIRSARKMISLIRWSSSSADKLYAIVPWWTTLHYLCEALSILMLEMAFQAQHVPEDASRIFEDAKKGVRWLALMSEESVSARKAWEIFDSLIRQVAPMVHFSADDLPNEAPVPPTYNWRRFNTNAMGQSATDSSELTSANLQQYTRTQSPLPHKQATTDWANVGQGSVFDMRFSDEPMDTLPNPLDPSTALQCLHGISGPHGLYDEPWYQFFGNEYQNMMQLSQPQMNMSSWETPGSDERFVSSSAVPSAFADAGAGTAFQNLDINQSYNTSMAARYPTYSDTSVLTSAPAYTQLFGPGGSGSDSRSGSGSASGSGKEPVTTSGFDIFARRDC</sequence>
<feature type="compositionally biased region" description="Low complexity" evidence="3">
    <location>
        <begin position="1029"/>
        <end position="1042"/>
    </location>
</feature>
<dbReference type="InterPro" id="IPR036864">
    <property type="entry name" value="Zn2-C6_fun-type_DNA-bd_sf"/>
</dbReference>
<feature type="region of interest" description="Disordered" evidence="3">
    <location>
        <begin position="1"/>
        <end position="104"/>
    </location>
</feature>
<proteinExistence type="predicted"/>
<protein>
    <submittedName>
        <fullName evidence="5">C6 transcription factor</fullName>
    </submittedName>
</protein>
<evidence type="ECO:0000256" key="3">
    <source>
        <dbReference type="SAM" id="MobiDB-lite"/>
    </source>
</evidence>
<keyword evidence="2" id="KW-0539">Nucleus</keyword>
<feature type="region of interest" description="Disordered" evidence="3">
    <location>
        <begin position="1022"/>
        <end position="1059"/>
    </location>
</feature>
<feature type="compositionally biased region" description="Basic residues" evidence="3">
    <location>
        <begin position="1"/>
        <end position="11"/>
    </location>
</feature>
<dbReference type="CDD" id="cd00067">
    <property type="entry name" value="GAL4"/>
    <property type="match status" value="1"/>
</dbReference>
<dbReference type="SMART" id="SM00906">
    <property type="entry name" value="Fungal_trans"/>
    <property type="match status" value="1"/>
</dbReference>
<dbReference type="PANTHER" id="PTHR47654:SF5">
    <property type="entry name" value="TRANSCRIPTION FACTOR DOMAIN-CONTAINING PROTEIN"/>
    <property type="match status" value="1"/>
</dbReference>
<dbReference type="PROSITE" id="PS00463">
    <property type="entry name" value="ZN2_CY6_FUNGAL_1"/>
    <property type="match status" value="1"/>
</dbReference>
<feature type="compositionally biased region" description="Basic and acidic residues" evidence="3">
    <location>
        <begin position="91"/>
        <end position="100"/>
    </location>
</feature>
<evidence type="ECO:0000259" key="4">
    <source>
        <dbReference type="PROSITE" id="PS50048"/>
    </source>
</evidence>
<dbReference type="PROSITE" id="PS50048">
    <property type="entry name" value="ZN2_CY6_FUNGAL_2"/>
    <property type="match status" value="1"/>
</dbReference>
<dbReference type="EMBL" id="JBFCZG010000001">
    <property type="protein sequence ID" value="KAL3426919.1"/>
    <property type="molecule type" value="Genomic_DNA"/>
</dbReference>
<feature type="region of interest" description="Disordered" evidence="3">
    <location>
        <begin position="196"/>
        <end position="249"/>
    </location>
</feature>
<gene>
    <name evidence="5" type="ORF">PVAG01_00428</name>
</gene>
<dbReference type="CDD" id="cd12148">
    <property type="entry name" value="fungal_TF_MHR"/>
    <property type="match status" value="1"/>
</dbReference>
<dbReference type="Gene3D" id="4.10.240.10">
    <property type="entry name" value="Zn(2)-C6 fungal-type DNA-binding domain"/>
    <property type="match status" value="1"/>
</dbReference>
<dbReference type="InterPro" id="IPR001138">
    <property type="entry name" value="Zn2Cys6_DnaBD"/>
</dbReference>
<feature type="compositionally biased region" description="Polar residues" evidence="3">
    <location>
        <begin position="18"/>
        <end position="29"/>
    </location>
</feature>
<feature type="domain" description="Zn(2)-C6 fungal-type" evidence="4">
    <location>
        <begin position="110"/>
        <end position="139"/>
    </location>
</feature>
<name>A0ABR4PU77_9HELO</name>
<keyword evidence="1" id="KW-0479">Metal-binding</keyword>
<feature type="compositionally biased region" description="Basic and acidic residues" evidence="3">
    <location>
        <begin position="532"/>
        <end position="553"/>
    </location>
</feature>
<organism evidence="5 6">
    <name type="scientific">Phlyctema vagabunda</name>
    <dbReference type="NCBI Taxonomy" id="108571"/>
    <lineage>
        <taxon>Eukaryota</taxon>
        <taxon>Fungi</taxon>
        <taxon>Dikarya</taxon>
        <taxon>Ascomycota</taxon>
        <taxon>Pezizomycotina</taxon>
        <taxon>Leotiomycetes</taxon>
        <taxon>Helotiales</taxon>
        <taxon>Dermateaceae</taxon>
        <taxon>Phlyctema</taxon>
    </lineage>
</organism>
<evidence type="ECO:0000313" key="5">
    <source>
        <dbReference type="EMBL" id="KAL3426919.1"/>
    </source>
</evidence>
<reference evidence="5 6" key="1">
    <citation type="submission" date="2024-06" db="EMBL/GenBank/DDBJ databases">
        <title>Complete genome of Phlyctema vagabunda strain 19-DSS-EL-015.</title>
        <authorList>
            <person name="Fiorenzani C."/>
        </authorList>
    </citation>
    <scope>NUCLEOTIDE SEQUENCE [LARGE SCALE GENOMIC DNA]</scope>
    <source>
        <strain evidence="5 6">19-DSS-EL-015</strain>
    </source>
</reference>
<dbReference type="PANTHER" id="PTHR47654">
    <property type="entry name" value="ZN(II)2CYS6 TRANSCRIPTION FACTOR (EUROFUNG)-RELATED"/>
    <property type="match status" value="1"/>
</dbReference>
<evidence type="ECO:0000256" key="1">
    <source>
        <dbReference type="ARBA" id="ARBA00022723"/>
    </source>
</evidence>
<feature type="compositionally biased region" description="Polar residues" evidence="3">
    <location>
        <begin position="37"/>
        <end position="65"/>
    </location>
</feature>
<dbReference type="InterPro" id="IPR007219">
    <property type="entry name" value="XnlR_reg_dom"/>
</dbReference>
<accession>A0ABR4PU77</accession>
<feature type="region of interest" description="Disordered" evidence="3">
    <location>
        <begin position="532"/>
        <end position="560"/>
    </location>
</feature>
<dbReference type="Pfam" id="PF04082">
    <property type="entry name" value="Fungal_trans"/>
    <property type="match status" value="1"/>
</dbReference>
<evidence type="ECO:0000313" key="6">
    <source>
        <dbReference type="Proteomes" id="UP001629113"/>
    </source>
</evidence>
<comment type="caution">
    <text evidence="5">The sequence shown here is derived from an EMBL/GenBank/DDBJ whole genome shotgun (WGS) entry which is preliminary data.</text>
</comment>
<evidence type="ECO:0000256" key="2">
    <source>
        <dbReference type="ARBA" id="ARBA00023242"/>
    </source>
</evidence>
<feature type="compositionally biased region" description="Acidic residues" evidence="3">
    <location>
        <begin position="223"/>
        <end position="235"/>
    </location>
</feature>
<dbReference type="InterPro" id="IPR053230">
    <property type="entry name" value="Trans_reg_galc"/>
</dbReference>
<dbReference type="SUPFAM" id="SSF57701">
    <property type="entry name" value="Zn2/Cys6 DNA-binding domain"/>
    <property type="match status" value="1"/>
</dbReference>
<dbReference type="Pfam" id="PF00172">
    <property type="entry name" value="Zn_clus"/>
    <property type="match status" value="1"/>
</dbReference>
<dbReference type="Proteomes" id="UP001629113">
    <property type="component" value="Unassembled WGS sequence"/>
</dbReference>
<keyword evidence="6" id="KW-1185">Reference proteome</keyword>